<dbReference type="GO" id="GO:0000333">
    <property type="term" value="C:telomerase catalytic core complex"/>
    <property type="evidence" value="ECO:0007669"/>
    <property type="project" value="TreeGrafter"/>
</dbReference>
<name>A0A4C2E6Q6_9SACH</name>
<keyword evidence="7 13" id="KW-0479">Metal-binding</keyword>
<comment type="similarity">
    <text evidence="1 13">Belongs to the reverse transcriptase family. Telomerase subfamily.</text>
</comment>
<keyword evidence="4 13" id="KW-0158">Chromosome</keyword>
<protein>
    <recommendedName>
        <fullName evidence="3 13">Telomerase reverse transcriptase</fullName>
        <ecNumber evidence="2 13">2.7.7.49</ecNumber>
    </recommendedName>
    <alternativeName>
        <fullName evidence="13">Telomerase catalytic subunit</fullName>
    </alternativeName>
</protein>
<evidence type="ECO:0000256" key="11">
    <source>
        <dbReference type="ARBA" id="ARBA00023242"/>
    </source>
</evidence>
<keyword evidence="5 13" id="KW-0808">Transferase</keyword>
<reference evidence="15 16" key="1">
    <citation type="submission" date="2019-01" db="EMBL/GenBank/DDBJ databases">
        <title>Draft Genome Sequencing of Zygosaccharomyces mellis Ca-7.</title>
        <authorList>
            <person name="Shiwa Y."/>
            <person name="Kanesaki Y."/>
            <person name="Ishige T."/>
            <person name="Mura K."/>
            <person name="Hori T."/>
            <person name="Tamura T."/>
        </authorList>
    </citation>
    <scope>NUCLEOTIDE SEQUENCE [LARGE SCALE GENOMIC DNA]</scope>
    <source>
        <strain evidence="15 16">Ca-7</strain>
    </source>
</reference>
<evidence type="ECO:0000256" key="3">
    <source>
        <dbReference type="ARBA" id="ARBA00016182"/>
    </source>
</evidence>
<evidence type="ECO:0000256" key="5">
    <source>
        <dbReference type="ARBA" id="ARBA00022679"/>
    </source>
</evidence>
<keyword evidence="11 13" id="KW-0539">Nucleus</keyword>
<dbReference type="GO" id="GO:0000781">
    <property type="term" value="C:chromosome, telomeric region"/>
    <property type="evidence" value="ECO:0007669"/>
    <property type="project" value="UniProtKB-SubCell"/>
</dbReference>
<keyword evidence="9 13" id="KW-0779">Telomere</keyword>
<evidence type="ECO:0000256" key="1">
    <source>
        <dbReference type="ARBA" id="ARBA00008001"/>
    </source>
</evidence>
<dbReference type="SUPFAM" id="SSF56672">
    <property type="entry name" value="DNA/RNA polymerases"/>
    <property type="match status" value="1"/>
</dbReference>
<dbReference type="OrthoDB" id="289721at2759"/>
<keyword evidence="16" id="KW-1185">Reference proteome</keyword>
<dbReference type="InterPro" id="IPR021891">
    <property type="entry name" value="Telomerase_RBD"/>
</dbReference>
<dbReference type="EC" id="2.7.7.49" evidence="2 13"/>
<dbReference type="PRINTS" id="PR01365">
    <property type="entry name" value="TELOMERASERT"/>
</dbReference>
<proteinExistence type="inferred from homology"/>
<dbReference type="GO" id="GO:0070034">
    <property type="term" value="F:telomerase RNA binding"/>
    <property type="evidence" value="ECO:0007669"/>
    <property type="project" value="TreeGrafter"/>
</dbReference>
<dbReference type="AlphaFoldDB" id="A0A4C2E6Q6"/>
<dbReference type="InterPro" id="IPR000477">
    <property type="entry name" value="RT_dom"/>
</dbReference>
<evidence type="ECO:0000256" key="12">
    <source>
        <dbReference type="ARBA" id="ARBA00048173"/>
    </source>
</evidence>
<evidence type="ECO:0000259" key="14">
    <source>
        <dbReference type="PROSITE" id="PS50878"/>
    </source>
</evidence>
<comment type="caution">
    <text evidence="15">The sequence shown here is derived from an EMBL/GenBank/DDBJ whole genome shotgun (WGS) entry which is preliminary data.</text>
</comment>
<evidence type="ECO:0000256" key="7">
    <source>
        <dbReference type="ARBA" id="ARBA00022723"/>
    </source>
</evidence>
<evidence type="ECO:0000256" key="6">
    <source>
        <dbReference type="ARBA" id="ARBA00022695"/>
    </source>
</evidence>
<gene>
    <name evidence="15" type="ORF">ZYGM_003509</name>
</gene>
<dbReference type="CDD" id="cd01648">
    <property type="entry name" value="TERT"/>
    <property type="match status" value="1"/>
</dbReference>
<dbReference type="InterPro" id="IPR003545">
    <property type="entry name" value="Telomerase_RT"/>
</dbReference>
<evidence type="ECO:0000313" key="15">
    <source>
        <dbReference type="EMBL" id="GCE99880.1"/>
    </source>
</evidence>
<evidence type="ECO:0000256" key="9">
    <source>
        <dbReference type="ARBA" id="ARBA00022895"/>
    </source>
</evidence>
<dbReference type="Pfam" id="PF12009">
    <property type="entry name" value="Telomerase_RBD"/>
    <property type="match status" value="1"/>
</dbReference>
<dbReference type="PANTHER" id="PTHR12066:SF0">
    <property type="entry name" value="TELOMERASE REVERSE TRANSCRIPTASE"/>
    <property type="match status" value="1"/>
</dbReference>
<comment type="catalytic activity">
    <reaction evidence="12 13">
        <text>DNA(n) + a 2'-deoxyribonucleoside 5'-triphosphate = DNA(n+1) + diphosphate</text>
        <dbReference type="Rhea" id="RHEA:22508"/>
        <dbReference type="Rhea" id="RHEA-COMP:17339"/>
        <dbReference type="Rhea" id="RHEA-COMP:17340"/>
        <dbReference type="ChEBI" id="CHEBI:33019"/>
        <dbReference type="ChEBI" id="CHEBI:61560"/>
        <dbReference type="ChEBI" id="CHEBI:173112"/>
        <dbReference type="EC" id="2.7.7.49"/>
    </reaction>
</comment>
<accession>A0A4C2E6Q6</accession>
<evidence type="ECO:0000256" key="10">
    <source>
        <dbReference type="ARBA" id="ARBA00022918"/>
    </source>
</evidence>
<evidence type="ECO:0000256" key="8">
    <source>
        <dbReference type="ARBA" id="ARBA00022842"/>
    </source>
</evidence>
<evidence type="ECO:0000313" key="16">
    <source>
        <dbReference type="Proteomes" id="UP000301737"/>
    </source>
</evidence>
<evidence type="ECO:0000256" key="13">
    <source>
        <dbReference type="RuleBase" id="RU365061"/>
    </source>
</evidence>
<feature type="domain" description="Reverse transcriptase" evidence="14">
    <location>
        <begin position="109"/>
        <end position="410"/>
    </location>
</feature>
<keyword evidence="8 13" id="KW-0460">Magnesium</keyword>
<keyword evidence="10 13" id="KW-0695">RNA-directed DNA polymerase</keyword>
<dbReference type="SMART" id="SM00975">
    <property type="entry name" value="Telomerase_RBD"/>
    <property type="match status" value="1"/>
</dbReference>
<dbReference type="GO" id="GO:0042162">
    <property type="term" value="F:telomeric DNA binding"/>
    <property type="evidence" value="ECO:0007669"/>
    <property type="project" value="TreeGrafter"/>
</dbReference>
<dbReference type="InterPro" id="IPR043502">
    <property type="entry name" value="DNA/RNA_pol_sf"/>
</dbReference>
<dbReference type="EMBL" id="BIMX01000013">
    <property type="protein sequence ID" value="GCE99880.1"/>
    <property type="molecule type" value="Genomic_DNA"/>
</dbReference>
<dbReference type="GO" id="GO:0007004">
    <property type="term" value="P:telomere maintenance via telomerase"/>
    <property type="evidence" value="ECO:0007669"/>
    <property type="project" value="TreeGrafter"/>
</dbReference>
<dbReference type="Proteomes" id="UP000301737">
    <property type="component" value="Unassembled WGS sequence"/>
</dbReference>
<dbReference type="GO" id="GO:0046872">
    <property type="term" value="F:metal ion binding"/>
    <property type="evidence" value="ECO:0007669"/>
    <property type="project" value="UniProtKB-KW"/>
</dbReference>
<dbReference type="GO" id="GO:0003720">
    <property type="term" value="F:telomerase activity"/>
    <property type="evidence" value="ECO:0007669"/>
    <property type="project" value="InterPro"/>
</dbReference>
<keyword evidence="6 13" id="KW-0548">Nucleotidyltransferase</keyword>
<dbReference type="Gene3D" id="1.10.132.70">
    <property type="match status" value="1"/>
</dbReference>
<dbReference type="PROSITE" id="PS50878">
    <property type="entry name" value="RT_POL"/>
    <property type="match status" value="1"/>
</dbReference>
<comment type="function">
    <text evidence="13">Telomerase is a ribonucleoprotein enzyme essential for the replication of chromosome termini in most eukaryotes. It elongates telomeres. It is a reverse transcriptase that adds simple sequence repeats to chromosome ends by copying a template sequence within the RNA component of the enzyme.</text>
</comment>
<organism evidence="15 16">
    <name type="scientific">Zygosaccharomyces mellis</name>
    <dbReference type="NCBI Taxonomy" id="42258"/>
    <lineage>
        <taxon>Eukaryota</taxon>
        <taxon>Fungi</taxon>
        <taxon>Dikarya</taxon>
        <taxon>Ascomycota</taxon>
        <taxon>Saccharomycotina</taxon>
        <taxon>Saccharomycetes</taxon>
        <taxon>Saccharomycetales</taxon>
        <taxon>Saccharomycetaceae</taxon>
        <taxon>Zygosaccharomyces</taxon>
    </lineage>
</organism>
<sequence length="560" mass="65516">MFHFISILLRLPLGGSIPLAEIMKNLRVEDFTWLKTNSSVTGEFQNLVENFIFWFFQRFVVRMIGTFFYCTEVSSNVEILFFRHDVWEKISTPFLEEYFRRYLIENRTCRNHKSYLLSKFNHGRLRLVPKKANGEFRVLVAPQKGIDKEESSAYFSHFKYVVYPVQCILDYIRRKRRTHFPKVYSQNEIVERIKIFKKTLLKEYGFIPELSFIKFDIESCYDSIKRKKVMEVINHLLEHESGFFVRSQSILNPSTGSLKSRNVVNGSKQPSNDEVYIDNVRTVYFTKQDVLEVLEMELFRTALSFNGQCYLRKDGLFQGSRLSALVVDLAYDDLVESQNIFKPQPNHNSLVVRLADDFLIISSDKKQILSLEKISHIGFPEYGARIKAEKMSIAHNSLSYGTLQFCSLEISLRSLDTWKTSLLFNIPNFRFHSALNIYQKLKHLYELRLSYGTVDRTVNEPFTVLYQIHQIGENIATTFVHAFKGKSICLKEFEDFIHNIFASSELAWRHRPEDVIFKSQVRLALLESFLGVLLKNASKFENAIDLLILEINKCLYISSC</sequence>
<dbReference type="PANTHER" id="PTHR12066">
    <property type="entry name" value="TELOMERASE REVERSE TRANSCRIPTASE"/>
    <property type="match status" value="1"/>
</dbReference>
<comment type="subcellular location">
    <subcellularLocation>
        <location evidence="13">Nucleus</location>
    </subcellularLocation>
    <subcellularLocation>
        <location evidence="13">Chromosome</location>
        <location evidence="13">Telomere</location>
    </subcellularLocation>
</comment>
<evidence type="ECO:0000256" key="4">
    <source>
        <dbReference type="ARBA" id="ARBA00022454"/>
    </source>
</evidence>
<evidence type="ECO:0000256" key="2">
    <source>
        <dbReference type="ARBA" id="ARBA00012493"/>
    </source>
</evidence>